<feature type="transmembrane region" description="Helical" evidence="2">
    <location>
        <begin position="124"/>
        <end position="143"/>
    </location>
</feature>
<protein>
    <submittedName>
        <fullName evidence="3">Uncharacterized protein</fullName>
    </submittedName>
</protein>
<feature type="transmembrane region" description="Helical" evidence="2">
    <location>
        <begin position="150"/>
        <end position="168"/>
    </location>
</feature>
<sequence>MAEADNVSKPAAPLEMSMDKEPSFPLPASSMDGKKQPPLPLAVVVDVELSPPSPASSASMDRKEKPPAVLLVCLWALLNAVIFASGAIAELIMNRNPCTTSTWFSQCVELTAAAAAEASALWRGQLWCGAPQAVAAALALLLAARGRSRLAWALAFVALAATAASHYMEGRVDRIFLAAAPGGAYIAFDVAMGFVLALIDLIGFLCLLILGDGGGEE</sequence>
<feature type="transmembrane region" description="Helical" evidence="2">
    <location>
        <begin position="68"/>
        <end position="89"/>
    </location>
</feature>
<evidence type="ECO:0000313" key="3">
    <source>
        <dbReference type="EMBL" id="RCV20345.1"/>
    </source>
</evidence>
<dbReference type="AlphaFoldDB" id="A0A368QQV1"/>
<feature type="transmembrane region" description="Helical" evidence="2">
    <location>
        <begin position="188"/>
        <end position="210"/>
    </location>
</feature>
<evidence type="ECO:0000256" key="1">
    <source>
        <dbReference type="SAM" id="MobiDB-lite"/>
    </source>
</evidence>
<keyword evidence="2" id="KW-1133">Transmembrane helix</keyword>
<accession>A0A368QQV1</accession>
<proteinExistence type="predicted"/>
<reference evidence="3" key="2">
    <citation type="submission" date="2015-07" db="EMBL/GenBank/DDBJ databases">
        <authorList>
            <person name="Noorani M."/>
        </authorList>
    </citation>
    <scope>NUCLEOTIDE SEQUENCE</scope>
    <source>
        <strain evidence="3">Yugu1</strain>
    </source>
</reference>
<gene>
    <name evidence="3" type="ORF">SETIT_4G048600v2</name>
</gene>
<keyword evidence="2" id="KW-0812">Transmembrane</keyword>
<dbReference type="EMBL" id="CM003531">
    <property type="protein sequence ID" value="RCV20345.1"/>
    <property type="molecule type" value="Genomic_DNA"/>
</dbReference>
<name>A0A368QQV1_SETIT</name>
<keyword evidence="2" id="KW-0472">Membrane</keyword>
<organism evidence="3">
    <name type="scientific">Setaria italica</name>
    <name type="common">Foxtail millet</name>
    <name type="synonym">Panicum italicum</name>
    <dbReference type="NCBI Taxonomy" id="4555"/>
    <lineage>
        <taxon>Eukaryota</taxon>
        <taxon>Viridiplantae</taxon>
        <taxon>Streptophyta</taxon>
        <taxon>Embryophyta</taxon>
        <taxon>Tracheophyta</taxon>
        <taxon>Spermatophyta</taxon>
        <taxon>Magnoliopsida</taxon>
        <taxon>Liliopsida</taxon>
        <taxon>Poales</taxon>
        <taxon>Poaceae</taxon>
        <taxon>PACMAD clade</taxon>
        <taxon>Panicoideae</taxon>
        <taxon>Panicodae</taxon>
        <taxon>Paniceae</taxon>
        <taxon>Cenchrinae</taxon>
        <taxon>Setaria</taxon>
    </lineage>
</organism>
<dbReference type="OrthoDB" id="10556881at2759"/>
<reference evidence="3" key="1">
    <citation type="journal article" date="2012" name="Nat. Biotechnol.">
        <title>Reference genome sequence of the model plant Setaria.</title>
        <authorList>
            <person name="Bennetzen J.L."/>
            <person name="Schmutz J."/>
            <person name="Wang H."/>
            <person name="Percifield R."/>
            <person name="Hawkins J."/>
            <person name="Pontaroli A.C."/>
            <person name="Estep M."/>
            <person name="Feng L."/>
            <person name="Vaughn J.N."/>
            <person name="Grimwood J."/>
            <person name="Jenkins J."/>
            <person name="Barry K."/>
            <person name="Lindquist E."/>
            <person name="Hellsten U."/>
            <person name="Deshpande S."/>
            <person name="Wang X."/>
            <person name="Wu X."/>
            <person name="Mitros T."/>
            <person name="Triplett J."/>
            <person name="Yang X."/>
            <person name="Ye C.Y."/>
            <person name="Mauro-Herrera M."/>
            <person name="Wang L."/>
            <person name="Li P."/>
            <person name="Sharma M."/>
            <person name="Sharma R."/>
            <person name="Ronald P.C."/>
            <person name="Panaud O."/>
            <person name="Kellogg E.A."/>
            <person name="Brutnell T.P."/>
            <person name="Doust A.N."/>
            <person name="Tuskan G.A."/>
            <person name="Rokhsar D."/>
            <person name="Devos K.M."/>
        </authorList>
    </citation>
    <scope>NUCLEOTIDE SEQUENCE [LARGE SCALE GENOMIC DNA]</scope>
    <source>
        <strain evidence="3">Yugu1</strain>
    </source>
</reference>
<evidence type="ECO:0000256" key="2">
    <source>
        <dbReference type="SAM" id="Phobius"/>
    </source>
</evidence>
<feature type="region of interest" description="Disordered" evidence="1">
    <location>
        <begin position="1"/>
        <end position="34"/>
    </location>
</feature>